<gene>
    <name evidence="11" type="ORF">Nepgr_017250</name>
</gene>
<dbReference type="FunFam" id="1.50.10.10:FF:000020">
    <property type="entry name" value="Endoglucanase"/>
    <property type="match status" value="1"/>
</dbReference>
<sequence>MAAIRLLYLSFFILPLLLLLRVVSSADNSAALTKSLLYYEAQRSGKLPDNQRVQWRGDSALKDGTNDVQLVGGYYDAGDNVKFGLPMAYTITMLAWGVVEYGSKFEANNELQNALDAIRWGTDYLLRAHSEPNVLFAGVGDPVADHDCWERPEDMGTPRTVYKVDEEHPGSDLAGETAAALAAGFIVFTERDRDYAAKLLSHSRQIFDFAINHQGKYSDSIPAVGKFYSSSGFQDELLWAAAWLLRATADEEYMNYLDDADDTGGARSMFSWDDKYVGAQILAAKNVLDGDVEDSGNWAGFKDQAEEYICNCVQKGNNNVVKTSGGLLWFNEWANLQYTASASLAMVIYSDYLRVSGNALSCPSGLVNPDDLIAFAKSQVEYILGANPRNMSYMVGFGSNYPQKVHHRGSSIVSIKKDPTKVGCKDGYTNWYSKNEPNPNVLDGAIVGGPDKSDNYNDDRGNFQQAEPAIATVAPLVGVLARISS</sequence>
<dbReference type="AlphaFoldDB" id="A0AAD3SR44"/>
<reference evidence="11" key="1">
    <citation type="submission" date="2023-05" db="EMBL/GenBank/DDBJ databases">
        <title>Nepenthes gracilis genome sequencing.</title>
        <authorList>
            <person name="Fukushima K."/>
        </authorList>
    </citation>
    <scope>NUCLEOTIDE SEQUENCE</scope>
    <source>
        <strain evidence="11">SING2019-196</strain>
    </source>
</reference>
<dbReference type="InterPro" id="IPR012341">
    <property type="entry name" value="6hp_glycosidase-like_sf"/>
</dbReference>
<evidence type="ECO:0000256" key="4">
    <source>
        <dbReference type="ARBA" id="ARBA00023001"/>
    </source>
</evidence>
<evidence type="ECO:0000259" key="10">
    <source>
        <dbReference type="Pfam" id="PF00759"/>
    </source>
</evidence>
<evidence type="ECO:0000256" key="2">
    <source>
        <dbReference type="ARBA" id="ARBA00007072"/>
    </source>
</evidence>
<proteinExistence type="inferred from homology"/>
<dbReference type="InterPro" id="IPR008928">
    <property type="entry name" value="6-hairpin_glycosidase_sf"/>
</dbReference>
<evidence type="ECO:0000313" key="12">
    <source>
        <dbReference type="Proteomes" id="UP001279734"/>
    </source>
</evidence>
<evidence type="ECO:0000256" key="6">
    <source>
        <dbReference type="ARBA" id="ARBA00023295"/>
    </source>
</evidence>
<evidence type="ECO:0000256" key="8">
    <source>
        <dbReference type="PROSITE-ProRule" id="PRU10059"/>
    </source>
</evidence>
<dbReference type="Proteomes" id="UP001279734">
    <property type="component" value="Unassembled WGS sequence"/>
</dbReference>
<keyword evidence="3 8" id="KW-0378">Hydrolase</keyword>
<evidence type="ECO:0000256" key="7">
    <source>
        <dbReference type="ARBA" id="ARBA00023326"/>
    </source>
</evidence>
<dbReference type="Gene3D" id="1.50.10.10">
    <property type="match status" value="1"/>
</dbReference>
<evidence type="ECO:0000256" key="3">
    <source>
        <dbReference type="ARBA" id="ARBA00022801"/>
    </source>
</evidence>
<dbReference type="EMBL" id="BSYO01000015">
    <property type="protein sequence ID" value="GMH15409.1"/>
    <property type="molecule type" value="Genomic_DNA"/>
</dbReference>
<dbReference type="PROSITE" id="PS00592">
    <property type="entry name" value="GH9_2"/>
    <property type="match status" value="1"/>
</dbReference>
<keyword evidence="12" id="KW-1185">Reference proteome</keyword>
<keyword evidence="6 8" id="KW-0326">Glycosidase</keyword>
<evidence type="ECO:0000256" key="5">
    <source>
        <dbReference type="ARBA" id="ARBA00023277"/>
    </source>
</evidence>
<organism evidence="11 12">
    <name type="scientific">Nepenthes gracilis</name>
    <name type="common">Slender pitcher plant</name>
    <dbReference type="NCBI Taxonomy" id="150966"/>
    <lineage>
        <taxon>Eukaryota</taxon>
        <taxon>Viridiplantae</taxon>
        <taxon>Streptophyta</taxon>
        <taxon>Embryophyta</taxon>
        <taxon>Tracheophyta</taxon>
        <taxon>Spermatophyta</taxon>
        <taxon>Magnoliopsida</taxon>
        <taxon>eudicotyledons</taxon>
        <taxon>Gunneridae</taxon>
        <taxon>Pentapetalae</taxon>
        <taxon>Caryophyllales</taxon>
        <taxon>Nepenthaceae</taxon>
        <taxon>Nepenthes</taxon>
    </lineage>
</organism>
<feature type="chain" id="PRO_5041778748" description="Endoglucanase" evidence="9">
    <location>
        <begin position="26"/>
        <end position="485"/>
    </location>
</feature>
<feature type="active site" evidence="8">
    <location>
        <position position="406"/>
    </location>
</feature>
<keyword evidence="4 9" id="KW-0136">Cellulose degradation</keyword>
<keyword evidence="9" id="KW-0732">Signal</keyword>
<dbReference type="SUPFAM" id="SSF48208">
    <property type="entry name" value="Six-hairpin glycosidases"/>
    <property type="match status" value="1"/>
</dbReference>
<dbReference type="GO" id="GO:0030245">
    <property type="term" value="P:cellulose catabolic process"/>
    <property type="evidence" value="ECO:0007669"/>
    <property type="project" value="UniProtKB-KW"/>
</dbReference>
<dbReference type="InterPro" id="IPR018221">
    <property type="entry name" value="Glyco_hydro_9_His_AS"/>
</dbReference>
<dbReference type="InterPro" id="IPR001701">
    <property type="entry name" value="Glyco_hydro_9"/>
</dbReference>
<protein>
    <recommendedName>
        <fullName evidence="9">Endoglucanase</fullName>
        <ecNumber evidence="9">3.2.1.4</ecNumber>
    </recommendedName>
</protein>
<dbReference type="GO" id="GO:0008810">
    <property type="term" value="F:cellulase activity"/>
    <property type="evidence" value="ECO:0007669"/>
    <property type="project" value="UniProtKB-EC"/>
</dbReference>
<accession>A0AAD3SR44</accession>
<comment type="similarity">
    <text evidence="2 8 9">Belongs to the glycosyl hydrolase 9 (cellulase E) family.</text>
</comment>
<comment type="caution">
    <text evidence="11">The sequence shown here is derived from an EMBL/GenBank/DDBJ whole genome shotgun (WGS) entry which is preliminary data.</text>
</comment>
<evidence type="ECO:0000256" key="1">
    <source>
        <dbReference type="ARBA" id="ARBA00000966"/>
    </source>
</evidence>
<feature type="domain" description="Glycoside hydrolase family 9" evidence="10">
    <location>
        <begin position="30"/>
        <end position="480"/>
    </location>
</feature>
<feature type="signal peptide" evidence="9">
    <location>
        <begin position="1"/>
        <end position="25"/>
    </location>
</feature>
<dbReference type="PANTHER" id="PTHR22298">
    <property type="entry name" value="ENDO-1,4-BETA-GLUCANASE"/>
    <property type="match status" value="1"/>
</dbReference>
<dbReference type="EC" id="3.2.1.4" evidence="9"/>
<name>A0AAD3SR44_NEPGR</name>
<dbReference type="Pfam" id="PF00759">
    <property type="entry name" value="Glyco_hydro_9"/>
    <property type="match status" value="1"/>
</dbReference>
<evidence type="ECO:0000313" key="11">
    <source>
        <dbReference type="EMBL" id="GMH15409.1"/>
    </source>
</evidence>
<evidence type="ECO:0000256" key="9">
    <source>
        <dbReference type="RuleBase" id="RU361166"/>
    </source>
</evidence>
<keyword evidence="7 8" id="KW-0624">Polysaccharide degradation</keyword>
<keyword evidence="5 8" id="KW-0119">Carbohydrate metabolism</keyword>
<comment type="catalytic activity">
    <reaction evidence="1 9">
        <text>Endohydrolysis of (1-&gt;4)-beta-D-glucosidic linkages in cellulose, lichenin and cereal beta-D-glucans.</text>
        <dbReference type="EC" id="3.2.1.4"/>
    </reaction>
</comment>